<reference evidence="1 2" key="1">
    <citation type="journal article" date="2014" name="Nat. Commun.">
        <title>Physiological and genomic features of highly alkaliphilic hydrogen-utilizing Betaproteobacteria from a continental serpentinizing site.</title>
        <authorList>
            <person name="Suzuki S."/>
            <person name="Kuenen J.G."/>
            <person name="Schipper K."/>
            <person name="van der Velde S."/>
            <person name="Ishii S."/>
            <person name="Wu A."/>
            <person name="Sorokin D.Y."/>
            <person name="Tenney A."/>
            <person name="Meng X.Y."/>
            <person name="Morrill P.L."/>
            <person name="Kamagata Y."/>
            <person name="Muyzer G."/>
            <person name="Nealson K.H."/>
        </authorList>
    </citation>
    <scope>NUCLEOTIDE SEQUENCE [LARGE SCALE GENOMIC DNA]</scope>
    <source>
        <strain evidence="1 2">B1</strain>
    </source>
</reference>
<organism evidence="1 2">
    <name type="scientific">Serpentinimonas maccroryi</name>
    <dbReference type="NCBI Taxonomy" id="1458426"/>
    <lineage>
        <taxon>Bacteria</taxon>
        <taxon>Pseudomonadati</taxon>
        <taxon>Pseudomonadota</taxon>
        <taxon>Betaproteobacteria</taxon>
        <taxon>Burkholderiales</taxon>
        <taxon>Comamonadaceae</taxon>
        <taxon>Serpentinimonas</taxon>
    </lineage>
</organism>
<dbReference type="Gene3D" id="2.10.260.10">
    <property type="match status" value="1"/>
</dbReference>
<accession>A0A060NTI2</accession>
<dbReference type="EMBL" id="AP014569">
    <property type="protein sequence ID" value="BAO82823.1"/>
    <property type="molecule type" value="Genomic_DNA"/>
</dbReference>
<keyword evidence="2" id="KW-1185">Reference proteome</keyword>
<name>A0A060NTI2_9BURK</name>
<gene>
    <name evidence="1" type="ORF">SMCB_0595</name>
</gene>
<dbReference type="SUPFAM" id="SSF89447">
    <property type="entry name" value="AbrB/MazE/MraZ-like"/>
    <property type="match status" value="1"/>
</dbReference>
<dbReference type="KEGG" id="cbab:SMCB_0595"/>
<proteinExistence type="predicted"/>
<dbReference type="AlphaFoldDB" id="A0A060NTI2"/>
<sequence length="93" mass="10704">MAVLYDKGQVMTIVAKVFMSGRSQALRLPARLRLTAKEVRIEQVGADWWLHPQTPPEQDMGLWLQGFYAHAAPLPDHFLADRLDHPPQERDWS</sequence>
<evidence type="ECO:0000313" key="2">
    <source>
        <dbReference type="Proteomes" id="UP000066014"/>
    </source>
</evidence>
<dbReference type="InterPro" id="IPR037914">
    <property type="entry name" value="SpoVT-AbrB_sf"/>
</dbReference>
<evidence type="ECO:0000313" key="1">
    <source>
        <dbReference type="EMBL" id="BAO82823.1"/>
    </source>
</evidence>
<dbReference type="HOGENOM" id="CLU_162018_2_1_4"/>
<dbReference type="STRING" id="1458426.SMCB_0595"/>
<protein>
    <submittedName>
        <fullName evidence="1">Virulence-associated protein and related protein</fullName>
    </submittedName>
</protein>
<dbReference type="Proteomes" id="UP000066014">
    <property type="component" value="Chromosome"/>
</dbReference>